<dbReference type="AlphaFoldDB" id="A0A0L0G5B2"/>
<proteinExistence type="predicted"/>
<dbReference type="GeneID" id="25904798"/>
<organism evidence="1 2">
    <name type="scientific">Sphaeroforma arctica JP610</name>
    <dbReference type="NCBI Taxonomy" id="667725"/>
    <lineage>
        <taxon>Eukaryota</taxon>
        <taxon>Ichthyosporea</taxon>
        <taxon>Ichthyophonida</taxon>
        <taxon>Sphaeroforma</taxon>
    </lineage>
</organism>
<evidence type="ECO:0000313" key="2">
    <source>
        <dbReference type="Proteomes" id="UP000054560"/>
    </source>
</evidence>
<dbReference type="RefSeq" id="XP_014157355.1">
    <property type="nucleotide sequence ID" value="XM_014301880.1"/>
</dbReference>
<name>A0A0L0G5B2_9EUKA</name>
<evidence type="ECO:0000313" key="1">
    <source>
        <dbReference type="EMBL" id="KNC83453.1"/>
    </source>
</evidence>
<reference evidence="1 2" key="1">
    <citation type="submission" date="2011-02" db="EMBL/GenBank/DDBJ databases">
        <title>The Genome Sequence of Sphaeroforma arctica JP610.</title>
        <authorList>
            <consortium name="The Broad Institute Genome Sequencing Platform"/>
            <person name="Russ C."/>
            <person name="Cuomo C."/>
            <person name="Young S.K."/>
            <person name="Zeng Q."/>
            <person name="Gargeya S."/>
            <person name="Alvarado L."/>
            <person name="Berlin A."/>
            <person name="Chapman S.B."/>
            <person name="Chen Z."/>
            <person name="Freedman E."/>
            <person name="Gellesch M."/>
            <person name="Goldberg J."/>
            <person name="Griggs A."/>
            <person name="Gujja S."/>
            <person name="Heilman E."/>
            <person name="Heiman D."/>
            <person name="Howarth C."/>
            <person name="Mehta T."/>
            <person name="Neiman D."/>
            <person name="Pearson M."/>
            <person name="Roberts A."/>
            <person name="Saif S."/>
            <person name="Shea T."/>
            <person name="Shenoy N."/>
            <person name="Sisk P."/>
            <person name="Stolte C."/>
            <person name="Sykes S."/>
            <person name="White J."/>
            <person name="Yandava C."/>
            <person name="Burger G."/>
            <person name="Gray M.W."/>
            <person name="Holland P.W.H."/>
            <person name="King N."/>
            <person name="Lang F.B.F."/>
            <person name="Roger A.J."/>
            <person name="Ruiz-Trillo I."/>
            <person name="Haas B."/>
            <person name="Nusbaum C."/>
            <person name="Birren B."/>
        </authorList>
    </citation>
    <scope>NUCLEOTIDE SEQUENCE [LARGE SCALE GENOMIC DNA]</scope>
    <source>
        <strain evidence="1 2">JP610</strain>
    </source>
</reference>
<protein>
    <submittedName>
        <fullName evidence="1">Uncharacterized protein</fullName>
    </submittedName>
</protein>
<sequence length="67" mass="7212">MIPVVLNMFCGVPQFDHCGFKVTLDDYNLCNTHGSMLVIIDAANKAATAQVAIDVTDADVPTCCNCY</sequence>
<dbReference type="Proteomes" id="UP000054560">
    <property type="component" value="Unassembled WGS sequence"/>
</dbReference>
<gene>
    <name evidence="1" type="ORF">SARC_04294</name>
</gene>
<dbReference type="EMBL" id="KQ241832">
    <property type="protein sequence ID" value="KNC83453.1"/>
    <property type="molecule type" value="Genomic_DNA"/>
</dbReference>
<keyword evidence="2" id="KW-1185">Reference proteome</keyword>
<accession>A0A0L0G5B2</accession>